<dbReference type="Gramene" id="Pp3c15_10800V3.6">
    <property type="protein sequence ID" value="PAC:32926742.CDS.1"/>
    <property type="gene ID" value="Pp3c15_10800"/>
</dbReference>
<reference evidence="1" key="3">
    <citation type="submission" date="2020-12" db="UniProtKB">
        <authorList>
            <consortium name="EnsemblPlants"/>
        </authorList>
    </citation>
    <scope>IDENTIFICATION</scope>
</reference>
<reference evidence="1 2" key="2">
    <citation type="journal article" date="2018" name="Plant J.">
        <title>The Physcomitrella patens chromosome-scale assembly reveals moss genome structure and evolution.</title>
        <authorList>
            <person name="Lang D."/>
            <person name="Ullrich K.K."/>
            <person name="Murat F."/>
            <person name="Fuchs J."/>
            <person name="Jenkins J."/>
            <person name="Haas F.B."/>
            <person name="Piednoel M."/>
            <person name="Gundlach H."/>
            <person name="Van Bel M."/>
            <person name="Meyberg R."/>
            <person name="Vives C."/>
            <person name="Morata J."/>
            <person name="Symeonidi A."/>
            <person name="Hiss M."/>
            <person name="Muchero W."/>
            <person name="Kamisugi Y."/>
            <person name="Saleh O."/>
            <person name="Blanc G."/>
            <person name="Decker E.L."/>
            <person name="van Gessel N."/>
            <person name="Grimwood J."/>
            <person name="Hayes R.D."/>
            <person name="Graham S.W."/>
            <person name="Gunter L.E."/>
            <person name="McDaniel S.F."/>
            <person name="Hoernstein S.N.W."/>
            <person name="Larsson A."/>
            <person name="Li F.W."/>
            <person name="Perroud P.F."/>
            <person name="Phillips J."/>
            <person name="Ranjan P."/>
            <person name="Rokshar D.S."/>
            <person name="Rothfels C.J."/>
            <person name="Schneider L."/>
            <person name="Shu S."/>
            <person name="Stevenson D.W."/>
            <person name="Thummler F."/>
            <person name="Tillich M."/>
            <person name="Villarreal Aguilar J.C."/>
            <person name="Widiez T."/>
            <person name="Wong G.K."/>
            <person name="Wymore A."/>
            <person name="Zhang Y."/>
            <person name="Zimmer A.D."/>
            <person name="Quatrano R.S."/>
            <person name="Mayer K.F.X."/>
            <person name="Goodstein D."/>
            <person name="Casacuberta J.M."/>
            <person name="Vandepoele K."/>
            <person name="Reski R."/>
            <person name="Cuming A.C."/>
            <person name="Tuskan G.A."/>
            <person name="Maumus F."/>
            <person name="Salse J."/>
            <person name="Schmutz J."/>
            <person name="Rensing S.A."/>
        </authorList>
    </citation>
    <scope>NUCLEOTIDE SEQUENCE [LARGE SCALE GENOMIC DNA]</scope>
    <source>
        <strain evidence="1 2">cv. Gransden 2004</strain>
    </source>
</reference>
<protein>
    <submittedName>
        <fullName evidence="1">Uncharacterized protein</fullName>
    </submittedName>
</protein>
<sequence length="50" mass="5759">MLDVTNTGVEREENIFDILEADQVLESSSRKFKHLETDQSLDSTFKESEP</sequence>
<evidence type="ECO:0000313" key="1">
    <source>
        <dbReference type="EnsemblPlants" id="PAC:32926742.CDS.1"/>
    </source>
</evidence>
<name>A0A7I3Z5Z7_PHYPA</name>
<reference evidence="1 2" key="1">
    <citation type="journal article" date="2008" name="Science">
        <title>The Physcomitrella genome reveals evolutionary insights into the conquest of land by plants.</title>
        <authorList>
            <person name="Rensing S."/>
            <person name="Lang D."/>
            <person name="Zimmer A."/>
            <person name="Terry A."/>
            <person name="Salamov A."/>
            <person name="Shapiro H."/>
            <person name="Nishiyama T."/>
            <person name="Perroud P.-F."/>
            <person name="Lindquist E."/>
            <person name="Kamisugi Y."/>
            <person name="Tanahashi T."/>
            <person name="Sakakibara K."/>
            <person name="Fujita T."/>
            <person name="Oishi K."/>
            <person name="Shin-I T."/>
            <person name="Kuroki Y."/>
            <person name="Toyoda A."/>
            <person name="Suzuki Y."/>
            <person name="Hashimoto A."/>
            <person name="Yamaguchi K."/>
            <person name="Sugano A."/>
            <person name="Kohara Y."/>
            <person name="Fujiyama A."/>
            <person name="Anterola A."/>
            <person name="Aoki S."/>
            <person name="Ashton N."/>
            <person name="Barbazuk W.B."/>
            <person name="Barker E."/>
            <person name="Bennetzen J."/>
            <person name="Bezanilla M."/>
            <person name="Blankenship R."/>
            <person name="Cho S.H."/>
            <person name="Dutcher S."/>
            <person name="Estelle M."/>
            <person name="Fawcett J.A."/>
            <person name="Gundlach H."/>
            <person name="Hanada K."/>
            <person name="Heyl A."/>
            <person name="Hicks K.A."/>
            <person name="Hugh J."/>
            <person name="Lohr M."/>
            <person name="Mayer K."/>
            <person name="Melkozernov A."/>
            <person name="Murata T."/>
            <person name="Nelson D."/>
            <person name="Pils B."/>
            <person name="Prigge M."/>
            <person name="Reiss B."/>
            <person name="Renner T."/>
            <person name="Rombauts S."/>
            <person name="Rushton P."/>
            <person name="Sanderfoot A."/>
            <person name="Schween G."/>
            <person name="Shiu S.-H."/>
            <person name="Stueber K."/>
            <person name="Theodoulou F.L."/>
            <person name="Tu H."/>
            <person name="Van de Peer Y."/>
            <person name="Verrier P.J."/>
            <person name="Waters E."/>
            <person name="Wood A."/>
            <person name="Yang L."/>
            <person name="Cove D."/>
            <person name="Cuming A."/>
            <person name="Hasebe M."/>
            <person name="Lucas S."/>
            <person name="Mishler D.B."/>
            <person name="Reski R."/>
            <person name="Grigoriev I."/>
            <person name="Quatrano R.S."/>
            <person name="Boore J.L."/>
        </authorList>
    </citation>
    <scope>NUCLEOTIDE SEQUENCE [LARGE SCALE GENOMIC DNA]</scope>
    <source>
        <strain evidence="1 2">cv. Gransden 2004</strain>
    </source>
</reference>
<proteinExistence type="predicted"/>
<dbReference type="EMBL" id="ABEU02000015">
    <property type="status" value="NOT_ANNOTATED_CDS"/>
    <property type="molecule type" value="Genomic_DNA"/>
</dbReference>
<dbReference type="EnsemblPlants" id="Pp3c15_10800V3.6">
    <property type="protein sequence ID" value="PAC:32926742.CDS.1"/>
    <property type="gene ID" value="Pp3c15_10800"/>
</dbReference>
<keyword evidence="2" id="KW-1185">Reference proteome</keyword>
<accession>A0A7I3Z5Z7</accession>
<organism evidence="1 2">
    <name type="scientific">Physcomitrium patens</name>
    <name type="common">Spreading-leaved earth moss</name>
    <name type="synonym">Physcomitrella patens</name>
    <dbReference type="NCBI Taxonomy" id="3218"/>
    <lineage>
        <taxon>Eukaryota</taxon>
        <taxon>Viridiplantae</taxon>
        <taxon>Streptophyta</taxon>
        <taxon>Embryophyta</taxon>
        <taxon>Bryophyta</taxon>
        <taxon>Bryophytina</taxon>
        <taxon>Bryopsida</taxon>
        <taxon>Funariidae</taxon>
        <taxon>Funariales</taxon>
        <taxon>Funariaceae</taxon>
        <taxon>Physcomitrium</taxon>
    </lineage>
</organism>
<gene>
    <name evidence="1" type="primary">LOC112292730</name>
</gene>
<dbReference type="Proteomes" id="UP000006727">
    <property type="component" value="Chromosome 15"/>
</dbReference>
<dbReference type="AlphaFoldDB" id="A0A7I3Z5Z7"/>
<evidence type="ECO:0000313" key="2">
    <source>
        <dbReference type="Proteomes" id="UP000006727"/>
    </source>
</evidence>